<gene>
    <name evidence="5" type="ORF">LCGC14_0876820</name>
</gene>
<evidence type="ECO:0000256" key="1">
    <source>
        <dbReference type="ARBA" id="ARBA00007359"/>
    </source>
</evidence>
<dbReference type="GO" id="GO:0005634">
    <property type="term" value="C:nucleus"/>
    <property type="evidence" value="ECO:0007669"/>
    <property type="project" value="TreeGrafter"/>
</dbReference>
<dbReference type="EMBL" id="LAZR01002737">
    <property type="protein sequence ID" value="KKN26219.1"/>
    <property type="molecule type" value="Genomic_DNA"/>
</dbReference>
<dbReference type="GO" id="GO:0006308">
    <property type="term" value="P:DNA catabolic process"/>
    <property type="evidence" value="ECO:0007669"/>
    <property type="project" value="InterPro"/>
</dbReference>
<dbReference type="GO" id="GO:0003677">
    <property type="term" value="F:DNA binding"/>
    <property type="evidence" value="ECO:0007669"/>
    <property type="project" value="TreeGrafter"/>
</dbReference>
<dbReference type="PANTHER" id="PTHR11371">
    <property type="entry name" value="DEOXYRIBONUCLEASE"/>
    <property type="match status" value="1"/>
</dbReference>
<keyword evidence="3" id="KW-0378">Hydrolase</keyword>
<name>A0A0F9P7Z7_9ZZZZ</name>
<feature type="domain" description="Endonuclease/exonuclease/phosphatase" evidence="4">
    <location>
        <begin position="39"/>
        <end position="274"/>
    </location>
</feature>
<evidence type="ECO:0000256" key="2">
    <source>
        <dbReference type="ARBA" id="ARBA00022722"/>
    </source>
</evidence>
<dbReference type="InterPro" id="IPR016202">
    <property type="entry name" value="DNase_I"/>
</dbReference>
<dbReference type="PANTHER" id="PTHR11371:SF31">
    <property type="entry name" value="EXTRACELLULAR NUCLEASE"/>
    <property type="match status" value="1"/>
</dbReference>
<dbReference type="SUPFAM" id="SSF56219">
    <property type="entry name" value="DNase I-like"/>
    <property type="match status" value="1"/>
</dbReference>
<proteinExistence type="inferred from homology"/>
<evidence type="ECO:0000256" key="3">
    <source>
        <dbReference type="ARBA" id="ARBA00022801"/>
    </source>
</evidence>
<dbReference type="PRINTS" id="PR00130">
    <property type="entry name" value="DNASEI"/>
</dbReference>
<dbReference type="AlphaFoldDB" id="A0A0F9P7Z7"/>
<dbReference type="InterPro" id="IPR036691">
    <property type="entry name" value="Endo/exonu/phosph_ase_sf"/>
</dbReference>
<reference evidence="5" key="1">
    <citation type="journal article" date="2015" name="Nature">
        <title>Complex archaea that bridge the gap between prokaryotes and eukaryotes.</title>
        <authorList>
            <person name="Spang A."/>
            <person name="Saw J.H."/>
            <person name="Jorgensen S.L."/>
            <person name="Zaremba-Niedzwiedzka K."/>
            <person name="Martijn J."/>
            <person name="Lind A.E."/>
            <person name="van Eijk R."/>
            <person name="Schleper C."/>
            <person name="Guy L."/>
            <person name="Ettema T.J."/>
        </authorList>
    </citation>
    <scope>NUCLEOTIDE SEQUENCE</scope>
</reference>
<comment type="similarity">
    <text evidence="1">Belongs to the DNase I family.</text>
</comment>
<dbReference type="InterPro" id="IPR005135">
    <property type="entry name" value="Endo/exonuclease/phosphatase"/>
</dbReference>
<organism evidence="5">
    <name type="scientific">marine sediment metagenome</name>
    <dbReference type="NCBI Taxonomy" id="412755"/>
    <lineage>
        <taxon>unclassified sequences</taxon>
        <taxon>metagenomes</taxon>
        <taxon>ecological metagenomes</taxon>
    </lineage>
</organism>
<dbReference type="SMART" id="SM00476">
    <property type="entry name" value="DNaseIc"/>
    <property type="match status" value="1"/>
</dbReference>
<dbReference type="GO" id="GO:0004530">
    <property type="term" value="F:deoxyribonuclease I activity"/>
    <property type="evidence" value="ECO:0007669"/>
    <property type="project" value="TreeGrafter"/>
</dbReference>
<keyword evidence="2" id="KW-0540">Nuclease</keyword>
<evidence type="ECO:0000313" key="5">
    <source>
        <dbReference type="EMBL" id="KKN26219.1"/>
    </source>
</evidence>
<protein>
    <recommendedName>
        <fullName evidence="4">Endonuclease/exonuclease/phosphatase domain-containing protein</fullName>
    </recommendedName>
</protein>
<dbReference type="Gene3D" id="3.60.10.10">
    <property type="entry name" value="Endonuclease/exonuclease/phosphatase"/>
    <property type="match status" value="1"/>
</dbReference>
<dbReference type="PIRSF" id="PIRSF000988">
    <property type="entry name" value="DNase_I_euk"/>
    <property type="match status" value="1"/>
</dbReference>
<comment type="caution">
    <text evidence="5">The sequence shown here is derived from an EMBL/GenBank/DDBJ whole genome shotgun (WGS) entry which is preliminary data.</text>
</comment>
<evidence type="ECO:0000259" key="4">
    <source>
        <dbReference type="Pfam" id="PF03372"/>
    </source>
</evidence>
<dbReference type="PROSITE" id="PS51257">
    <property type="entry name" value="PROKAR_LIPOPROTEIN"/>
    <property type="match status" value="1"/>
</dbReference>
<dbReference type="Pfam" id="PF03372">
    <property type="entry name" value="Exo_endo_phos"/>
    <property type="match status" value="1"/>
</dbReference>
<accession>A0A0F9P7Z7</accession>
<sequence>MEYIKKLLILFILGLAFVGCGDDEKAPRVAVDGSIRVAAFNVQVFGQSKRSKPEVMDVLARTAREFDIMLVQELRDASETTAQHYLDTINAMSGPDYAFVRSPRLGREKSKEAYAYFYNASTVECTSDYVWDDVGDVFEREPYIVSFRSGNFDFTLVGIHVKPDDAETEIGALAKVYSAILAGNPDERDIIILGDFNADGSYFDEDGASPLKTSQFTWTITNDMDTMTKTDWTYDRIVMTYATAEHEYDSAQVFRFDSVFGIVDQELTEDVSDHFPVYATFQTDLVDDDG</sequence>